<dbReference type="OrthoDB" id="9809746at2"/>
<organism evidence="1 2">
    <name type="scientific">Sulfurimonas gotlandica (strain DSM 19862 / JCM 16533 / GD1)</name>
    <dbReference type="NCBI Taxonomy" id="929558"/>
    <lineage>
        <taxon>Bacteria</taxon>
        <taxon>Pseudomonadati</taxon>
        <taxon>Campylobacterota</taxon>
        <taxon>Epsilonproteobacteria</taxon>
        <taxon>Campylobacterales</taxon>
        <taxon>Sulfurimonadaceae</taxon>
        <taxon>Sulfurimonas</taxon>
    </lineage>
</organism>
<reference evidence="1 2" key="1">
    <citation type="journal article" date="2012" name="Proc. Natl. Acad. Sci. U.S.A.">
        <title>Genome and physiology of a model Epsilonproteobacterium responsible for sulfide detoxification in marine oxygen depletion zones.</title>
        <authorList>
            <person name="Grote J."/>
            <person name="Schott T."/>
            <person name="Bruckner C.G."/>
            <person name="Glockner F.O."/>
            <person name="Jost G."/>
            <person name="Teeling H."/>
            <person name="Labrenz M."/>
            <person name="Jurgens K."/>
        </authorList>
    </citation>
    <scope>NUCLEOTIDE SEQUENCE [LARGE SCALE GENOMIC DNA]</scope>
    <source>
        <strain evidence="1 2">GD1</strain>
    </source>
</reference>
<keyword evidence="2" id="KW-1185">Reference proteome</keyword>
<dbReference type="HOGENOM" id="CLU_594037_0_0_7"/>
<evidence type="ECO:0000313" key="1">
    <source>
        <dbReference type="EMBL" id="EHP28536.1"/>
    </source>
</evidence>
<dbReference type="AlphaFoldDB" id="B6BL83"/>
<gene>
    <name evidence="1" type="ORF">SMGD1_0009</name>
</gene>
<dbReference type="EMBL" id="AFRZ01000001">
    <property type="protein sequence ID" value="EHP28536.1"/>
    <property type="molecule type" value="Genomic_DNA"/>
</dbReference>
<dbReference type="InterPro" id="IPR010706">
    <property type="entry name" value="Fatty_acid_cis-trans_isomerase"/>
</dbReference>
<dbReference type="PATRIC" id="fig|929558.5.peg.8"/>
<accession>B6BL83</accession>
<sequence length="545" mass="64427">MAHLSFKSSPDEFFELVRSKTPSPQAIDIIPTVRPYDDPEVEKFYYRFRKIHSTIVYKTHMVYDLDAEKLERYKELFIEPKWNENPYVVGYKTKFNAEPFRVFSQIPEASRYKFLLDNSEYVIRTFIRGPVCKGQIALNVIQDNFWVMFMDPEYDLSLKNQSFLTKEFENLKMPIEDGSTVRLLKSFSDIYIDSAVKYNKNRQELYDATYKNGLGIDSIWRGDNSTSVPFLTIYRHFDSASVHKGALGGLPRTAWVIDYPLFERIYYALVAGFDIYGNVGHQISTRRYMNRLRVEGESNFINLLPKEDREELFASWYLNSENKEEHFLSKNITAIKYKKVDSKRELIEKVVDKHLLKSCGIAFDKLNYFYANERIPKLPKVYEKHADYQQAFKSMFKPGLAFIRVVSGQSSNLAFIRIKNTPNNKDVVVSAVVNRWHDNVSFMFDEDDSLDASKDEFDFVEGFVGSYPNLFMVVDYQDLPDFFDMLHNYDGSKKYINKFLKYGINRGDDDFWQNYDWFQERFYKDNPHEAGLFDLNRYHHRVFDK</sequence>
<keyword evidence="1" id="KW-0413">Isomerase</keyword>
<dbReference type="Proteomes" id="UP000006431">
    <property type="component" value="Unassembled WGS sequence"/>
</dbReference>
<evidence type="ECO:0000313" key="2">
    <source>
        <dbReference type="Proteomes" id="UP000006431"/>
    </source>
</evidence>
<protein>
    <submittedName>
        <fullName evidence="1">Fatty acid cis/trans isomerase</fullName>
    </submittedName>
</protein>
<name>B6BL83_SULGG</name>
<accession>H1FRI3</accession>
<dbReference type="Pfam" id="PF06934">
    <property type="entry name" value="CTI"/>
    <property type="match status" value="1"/>
</dbReference>
<comment type="caution">
    <text evidence="1">The sequence shown here is derived from an EMBL/GenBank/DDBJ whole genome shotgun (WGS) entry which is preliminary data.</text>
</comment>
<dbReference type="eggNOG" id="ENOG502Z7N8">
    <property type="taxonomic scope" value="Bacteria"/>
</dbReference>
<proteinExistence type="predicted"/>
<dbReference type="STRING" id="929558.SMGD1_0009"/>
<dbReference type="GO" id="GO:0016853">
    <property type="term" value="F:isomerase activity"/>
    <property type="evidence" value="ECO:0007669"/>
    <property type="project" value="UniProtKB-KW"/>
</dbReference>